<dbReference type="RefSeq" id="WP_119546764.1">
    <property type="nucleotide sequence ID" value="NZ_QXIR01000011.1"/>
</dbReference>
<protein>
    <recommendedName>
        <fullName evidence="3">Immunity 22 family protein</fullName>
    </recommendedName>
</protein>
<dbReference type="Proteomes" id="UP000265801">
    <property type="component" value="Unassembled WGS sequence"/>
</dbReference>
<dbReference type="OrthoDB" id="2222217at2"/>
<name>A0A3A1QYW3_9BACI</name>
<dbReference type="EMBL" id="QXIR01000011">
    <property type="protein sequence ID" value="RIW34297.1"/>
    <property type="molecule type" value="Genomic_DNA"/>
</dbReference>
<organism evidence="1 2">
    <name type="scientific">Bacillus salacetis</name>
    <dbReference type="NCBI Taxonomy" id="2315464"/>
    <lineage>
        <taxon>Bacteria</taxon>
        <taxon>Bacillati</taxon>
        <taxon>Bacillota</taxon>
        <taxon>Bacilli</taxon>
        <taxon>Bacillales</taxon>
        <taxon>Bacillaceae</taxon>
        <taxon>Bacillus</taxon>
    </lineage>
</organism>
<accession>A0A3A1QYW3</accession>
<dbReference type="AlphaFoldDB" id="A0A3A1QYW3"/>
<dbReference type="Pfam" id="PF14112">
    <property type="entry name" value="DUF4284"/>
    <property type="match status" value="1"/>
</dbReference>
<sequence>MENPGAVSLWFGNCSNEDLLSKYVEIKYDNEENRIPSSFMNDFKIDFPEYNQDLLECTYNDYPTSSLSELLKNASYSDALISELKNFYGDSLEEKYNIVIRLYDFEYEELVEDAKLDGRSLKYMGSVIYED</sequence>
<dbReference type="InterPro" id="IPR025560">
    <property type="entry name" value="Imm22"/>
</dbReference>
<gene>
    <name evidence="1" type="ORF">D3H55_09970</name>
</gene>
<keyword evidence="2" id="KW-1185">Reference proteome</keyword>
<comment type="caution">
    <text evidence="1">The sequence shown here is derived from an EMBL/GenBank/DDBJ whole genome shotgun (WGS) entry which is preliminary data.</text>
</comment>
<evidence type="ECO:0008006" key="3">
    <source>
        <dbReference type="Google" id="ProtNLM"/>
    </source>
</evidence>
<reference evidence="1 2" key="1">
    <citation type="submission" date="2018-09" db="EMBL/GenBank/DDBJ databases">
        <title>Bacillus saliacetes sp. nov., isolated from Thai shrimp paste (Ka-pi).</title>
        <authorList>
            <person name="Daroonpunt R."/>
            <person name="Tanasupawat S."/>
            <person name="Yiamsombut S."/>
        </authorList>
    </citation>
    <scope>NUCLEOTIDE SEQUENCE [LARGE SCALE GENOMIC DNA]</scope>
    <source>
        <strain evidence="1 2">SKP7-4</strain>
    </source>
</reference>
<evidence type="ECO:0000313" key="1">
    <source>
        <dbReference type="EMBL" id="RIW34297.1"/>
    </source>
</evidence>
<evidence type="ECO:0000313" key="2">
    <source>
        <dbReference type="Proteomes" id="UP000265801"/>
    </source>
</evidence>
<proteinExistence type="predicted"/>